<evidence type="ECO:0000313" key="2">
    <source>
        <dbReference type="Proteomes" id="UP000053342"/>
    </source>
</evidence>
<dbReference type="Proteomes" id="UP000053342">
    <property type="component" value="Unassembled WGS sequence"/>
</dbReference>
<reference evidence="1 2" key="1">
    <citation type="submission" date="2015-01" db="EMBL/GenBank/DDBJ databases">
        <title>The Genome Sequence of Exophiala oligosperma CBS72588.</title>
        <authorList>
            <consortium name="The Broad Institute Genomics Platform"/>
            <person name="Cuomo C."/>
            <person name="de Hoog S."/>
            <person name="Gorbushina A."/>
            <person name="Stielow B."/>
            <person name="Teixiera M."/>
            <person name="Abouelleil A."/>
            <person name="Chapman S.B."/>
            <person name="Priest M."/>
            <person name="Young S.K."/>
            <person name="Wortman J."/>
            <person name="Nusbaum C."/>
            <person name="Birren B."/>
        </authorList>
    </citation>
    <scope>NUCLEOTIDE SEQUENCE [LARGE SCALE GENOMIC DNA]</scope>
    <source>
        <strain evidence="1 2">CBS 72588</strain>
    </source>
</reference>
<organism evidence="1 2">
    <name type="scientific">Exophiala oligosperma</name>
    <dbReference type="NCBI Taxonomy" id="215243"/>
    <lineage>
        <taxon>Eukaryota</taxon>
        <taxon>Fungi</taxon>
        <taxon>Dikarya</taxon>
        <taxon>Ascomycota</taxon>
        <taxon>Pezizomycotina</taxon>
        <taxon>Eurotiomycetes</taxon>
        <taxon>Chaetothyriomycetidae</taxon>
        <taxon>Chaetothyriales</taxon>
        <taxon>Herpotrichiellaceae</taxon>
        <taxon>Exophiala</taxon>
    </lineage>
</organism>
<name>A0A0D2DNG7_9EURO</name>
<proteinExistence type="predicted"/>
<dbReference type="RefSeq" id="XP_016264639.1">
    <property type="nucleotide sequence ID" value="XM_016403634.1"/>
</dbReference>
<dbReference type="HOGENOM" id="CLU_1348939_0_0_1"/>
<evidence type="ECO:0000313" key="1">
    <source>
        <dbReference type="EMBL" id="KIW44423.1"/>
    </source>
</evidence>
<dbReference type="AlphaFoldDB" id="A0A0D2DNG7"/>
<dbReference type="GeneID" id="27354968"/>
<gene>
    <name evidence="1" type="ORF">PV06_02894</name>
</gene>
<dbReference type="VEuPathDB" id="FungiDB:PV06_02894"/>
<dbReference type="EMBL" id="KN847334">
    <property type="protein sequence ID" value="KIW44423.1"/>
    <property type="molecule type" value="Genomic_DNA"/>
</dbReference>
<keyword evidence="2" id="KW-1185">Reference proteome</keyword>
<sequence length="203" mass="22995">MASPADGRYCHFYAIEDLKTPAWLFASMRQDFSCQSYFAKPTRQGFLAESEVRQKSHLFGLPWRFAMFGLPMSSDFTCIITNDLPCRMKKSRMPLFRLRLKNHSSAGTWKGIMFGSVSDSTTIQFNGCICGAYFQNLLAPPGANVIVRRNAKLASIASESQQTFLLEEYEFASAMARTHAQAGFFIRFTQMVDLEHGTVQRCH</sequence>
<protein>
    <submittedName>
        <fullName evidence="1">Uncharacterized protein</fullName>
    </submittedName>
</protein>
<accession>A0A0D2DNG7</accession>